<dbReference type="GO" id="GO:0065002">
    <property type="term" value="P:intracellular protein transmembrane transport"/>
    <property type="evidence" value="ECO:0007669"/>
    <property type="project" value="UniProtKB-UniRule"/>
</dbReference>
<dbReference type="EC" id="7.4.2.8" evidence="14"/>
<evidence type="ECO:0000313" key="20">
    <source>
        <dbReference type="EMBL" id="SFV73141.1"/>
    </source>
</evidence>
<dbReference type="SMART" id="SM00957">
    <property type="entry name" value="SecA_DEAD"/>
    <property type="match status" value="1"/>
</dbReference>
<evidence type="ECO:0000256" key="13">
    <source>
        <dbReference type="ARBA" id="ARBA00023136"/>
    </source>
</evidence>
<dbReference type="InterPro" id="IPR014018">
    <property type="entry name" value="SecA_motor_DEAD"/>
</dbReference>
<dbReference type="InterPro" id="IPR001650">
    <property type="entry name" value="Helicase_C-like"/>
</dbReference>
<dbReference type="GO" id="GO:0005829">
    <property type="term" value="C:cytosol"/>
    <property type="evidence" value="ECO:0007669"/>
    <property type="project" value="TreeGrafter"/>
</dbReference>
<comment type="function">
    <text evidence="14">Part of the Sec protein translocase complex. Interacts with the SecYEG preprotein conducting channel. Has a central role in coupling the hydrolysis of ATP to the transfer of proteins into and across the cell membrane, serving as an ATP-driven molecular motor driving the stepwise translocation of polypeptide chains across the membrane.</text>
</comment>
<keyword evidence="4 14" id="KW-1003">Cell membrane</keyword>
<dbReference type="InterPro" id="IPR044722">
    <property type="entry name" value="SecA_SF2_C"/>
</dbReference>
<keyword evidence="9 14" id="KW-0067">ATP-binding</keyword>
<dbReference type="GO" id="GO:0004386">
    <property type="term" value="F:helicase activity"/>
    <property type="evidence" value="ECO:0007669"/>
    <property type="project" value="UniProtKB-KW"/>
</dbReference>
<keyword evidence="12 14" id="KW-0811">Translocation</keyword>
<evidence type="ECO:0000256" key="11">
    <source>
        <dbReference type="ARBA" id="ARBA00022967"/>
    </source>
</evidence>
<keyword evidence="21" id="KW-1185">Reference proteome</keyword>
<dbReference type="GO" id="GO:0017038">
    <property type="term" value="P:protein import"/>
    <property type="evidence" value="ECO:0007669"/>
    <property type="project" value="InterPro"/>
</dbReference>
<dbReference type="Pfam" id="PF21090">
    <property type="entry name" value="P-loop_SecA"/>
    <property type="match status" value="1"/>
</dbReference>
<feature type="binding site" evidence="14">
    <location>
        <position position="88"/>
    </location>
    <ligand>
        <name>ATP</name>
        <dbReference type="ChEBI" id="CHEBI:30616"/>
    </ligand>
</feature>
<evidence type="ECO:0000256" key="14">
    <source>
        <dbReference type="HAMAP-Rule" id="MF_01382"/>
    </source>
</evidence>
<feature type="domain" description="SecA family profile" evidence="19">
    <location>
        <begin position="3"/>
        <end position="572"/>
    </location>
</feature>
<dbReference type="SUPFAM" id="SSF52540">
    <property type="entry name" value="P-loop containing nucleoside triphosphate hydrolases"/>
    <property type="match status" value="2"/>
</dbReference>
<comment type="catalytic activity">
    <reaction evidence="14">
        <text>ATP + H2O + cellular proteinSide 1 = ADP + phosphate + cellular proteinSide 2.</text>
        <dbReference type="EC" id="7.4.2.8"/>
    </reaction>
</comment>
<keyword evidence="11 14" id="KW-1278">Translocase</keyword>
<dbReference type="InterPro" id="IPR036670">
    <property type="entry name" value="SecA_X-link_sf"/>
</dbReference>
<accession>A0A1K1LEL6</accession>
<dbReference type="HAMAP" id="MF_01382">
    <property type="entry name" value="SecA"/>
    <property type="match status" value="1"/>
</dbReference>
<comment type="subcellular location">
    <subcellularLocation>
        <location evidence="14">Cell membrane</location>
        <topology evidence="14">Peripheral membrane protein</topology>
        <orientation evidence="14">Cytoplasmic side</orientation>
    </subcellularLocation>
    <subcellularLocation>
        <location evidence="14">Cytoplasm</location>
    </subcellularLocation>
    <text evidence="14">Distribution is 50-50.</text>
</comment>
<dbReference type="Pfam" id="PF02810">
    <property type="entry name" value="SEC-C"/>
    <property type="match status" value="1"/>
</dbReference>
<dbReference type="CDD" id="cd18803">
    <property type="entry name" value="SF2_C_secA"/>
    <property type="match status" value="1"/>
</dbReference>
<dbReference type="Gene3D" id="3.90.1440.10">
    <property type="entry name" value="SecA, preprotein cross-linking domain"/>
    <property type="match status" value="1"/>
</dbReference>
<evidence type="ECO:0000256" key="4">
    <source>
        <dbReference type="ARBA" id="ARBA00022475"/>
    </source>
</evidence>
<keyword evidence="8" id="KW-0862">Zinc</keyword>
<keyword evidence="10 14" id="KW-0653">Protein transport</keyword>
<evidence type="ECO:0000313" key="21">
    <source>
        <dbReference type="Proteomes" id="UP000186323"/>
    </source>
</evidence>
<dbReference type="PANTHER" id="PTHR30612">
    <property type="entry name" value="SECA INNER MEMBRANE COMPONENT OF SEC PROTEIN SECRETION SYSTEM"/>
    <property type="match status" value="1"/>
</dbReference>
<evidence type="ECO:0000256" key="7">
    <source>
        <dbReference type="ARBA" id="ARBA00022741"/>
    </source>
</evidence>
<evidence type="ECO:0000256" key="1">
    <source>
        <dbReference type="ARBA" id="ARBA00001947"/>
    </source>
</evidence>
<organism evidence="20 21">
    <name type="scientific">Desulfovibrio piger</name>
    <dbReference type="NCBI Taxonomy" id="901"/>
    <lineage>
        <taxon>Bacteria</taxon>
        <taxon>Pseudomonadati</taxon>
        <taxon>Thermodesulfobacteriota</taxon>
        <taxon>Desulfovibrionia</taxon>
        <taxon>Desulfovibrionales</taxon>
        <taxon>Desulfovibrionaceae</taxon>
        <taxon>Desulfovibrio</taxon>
    </lineage>
</organism>
<evidence type="ECO:0000256" key="5">
    <source>
        <dbReference type="ARBA" id="ARBA00022490"/>
    </source>
</evidence>
<dbReference type="Pfam" id="PF07516">
    <property type="entry name" value="SecA_SW"/>
    <property type="match status" value="1"/>
</dbReference>
<dbReference type="PROSITE" id="PS01312">
    <property type="entry name" value="SECA"/>
    <property type="match status" value="1"/>
</dbReference>
<dbReference type="PROSITE" id="PS51192">
    <property type="entry name" value="HELICASE_ATP_BIND_1"/>
    <property type="match status" value="1"/>
</dbReference>
<dbReference type="SUPFAM" id="SSF81886">
    <property type="entry name" value="Helical scaffold and wing domains of SecA"/>
    <property type="match status" value="1"/>
</dbReference>
<dbReference type="Proteomes" id="UP000186323">
    <property type="component" value="Chromosome I"/>
</dbReference>
<evidence type="ECO:0000256" key="6">
    <source>
        <dbReference type="ARBA" id="ARBA00022723"/>
    </source>
</evidence>
<dbReference type="AlphaFoldDB" id="A0A1K1LEL6"/>
<dbReference type="InterPro" id="IPR011116">
    <property type="entry name" value="SecA_Wing/Scaffold"/>
</dbReference>
<dbReference type="PANTHER" id="PTHR30612:SF0">
    <property type="entry name" value="CHLOROPLAST PROTEIN-TRANSPORTING ATPASE"/>
    <property type="match status" value="1"/>
</dbReference>
<dbReference type="InterPro" id="IPR011115">
    <property type="entry name" value="SecA_DEAD"/>
</dbReference>
<dbReference type="InterPro" id="IPR011130">
    <property type="entry name" value="SecA_preprotein_X-link_dom"/>
</dbReference>
<dbReference type="PROSITE" id="PS51194">
    <property type="entry name" value="HELICASE_CTER"/>
    <property type="match status" value="1"/>
</dbReference>
<dbReference type="KEGG" id="dpg:DESPIGER_1291"/>
<dbReference type="Pfam" id="PF07517">
    <property type="entry name" value="SecA_DEAD"/>
    <property type="match status" value="1"/>
</dbReference>
<name>A0A1K1LEL6_9BACT</name>
<evidence type="ECO:0000256" key="16">
    <source>
        <dbReference type="SAM" id="MobiDB-lite"/>
    </source>
</evidence>
<dbReference type="InterPro" id="IPR020937">
    <property type="entry name" value="SecA_CS"/>
</dbReference>
<keyword evidence="7 14" id="KW-0547">Nucleotide-binding</keyword>
<evidence type="ECO:0000259" key="17">
    <source>
        <dbReference type="PROSITE" id="PS51192"/>
    </source>
</evidence>
<keyword evidence="6" id="KW-0479">Metal-binding</keyword>
<dbReference type="InterPro" id="IPR014001">
    <property type="entry name" value="Helicase_ATP-bd"/>
</dbReference>
<feature type="domain" description="Helicase C-terminal" evidence="18">
    <location>
        <begin position="416"/>
        <end position="588"/>
    </location>
</feature>
<dbReference type="InterPro" id="IPR000185">
    <property type="entry name" value="SecA"/>
</dbReference>
<dbReference type="NCBIfam" id="NF006630">
    <property type="entry name" value="PRK09200.1"/>
    <property type="match status" value="1"/>
</dbReference>
<dbReference type="Pfam" id="PF01043">
    <property type="entry name" value="SecA_PP_bind"/>
    <property type="match status" value="1"/>
</dbReference>
<dbReference type="SMART" id="SM00958">
    <property type="entry name" value="SecA_PP_bind"/>
    <property type="match status" value="1"/>
</dbReference>
<dbReference type="PROSITE" id="PS51196">
    <property type="entry name" value="SECA_MOTOR_DEAD"/>
    <property type="match status" value="1"/>
</dbReference>
<protein>
    <recommendedName>
        <fullName evidence="14 15">Protein translocase subunit SecA</fullName>
        <ecNumber evidence="14">7.4.2.8</ecNumber>
    </recommendedName>
</protein>
<dbReference type="Gene3D" id="1.10.3060.10">
    <property type="entry name" value="Helical scaffold and wing domains of SecA"/>
    <property type="match status" value="1"/>
</dbReference>
<dbReference type="SUPFAM" id="SSF81767">
    <property type="entry name" value="Pre-protein crosslinking domain of SecA"/>
    <property type="match status" value="1"/>
</dbReference>
<dbReference type="EMBL" id="LT630450">
    <property type="protein sequence ID" value="SFV73141.1"/>
    <property type="molecule type" value="Genomic_DNA"/>
</dbReference>
<evidence type="ECO:0000259" key="19">
    <source>
        <dbReference type="PROSITE" id="PS51196"/>
    </source>
</evidence>
<evidence type="ECO:0000256" key="8">
    <source>
        <dbReference type="ARBA" id="ARBA00022833"/>
    </source>
</evidence>
<feature type="binding site" evidence="14">
    <location>
        <position position="494"/>
    </location>
    <ligand>
        <name>ATP</name>
        <dbReference type="ChEBI" id="CHEBI:30616"/>
    </ligand>
</feature>
<dbReference type="GO" id="GO:0005524">
    <property type="term" value="F:ATP binding"/>
    <property type="evidence" value="ECO:0007669"/>
    <property type="project" value="UniProtKB-UniRule"/>
</dbReference>
<dbReference type="Gene3D" id="3.40.50.300">
    <property type="entry name" value="P-loop containing nucleotide triphosphate hydrolases"/>
    <property type="match status" value="3"/>
</dbReference>
<evidence type="ECO:0000256" key="15">
    <source>
        <dbReference type="RuleBase" id="RU003874"/>
    </source>
</evidence>
<dbReference type="InterPro" id="IPR027417">
    <property type="entry name" value="P-loop_NTPase"/>
</dbReference>
<evidence type="ECO:0000256" key="12">
    <source>
        <dbReference type="ARBA" id="ARBA00023010"/>
    </source>
</evidence>
<dbReference type="PRINTS" id="PR00906">
    <property type="entry name" value="SECA"/>
</dbReference>
<dbReference type="GO" id="GO:0031522">
    <property type="term" value="C:cell envelope Sec protein transport complex"/>
    <property type="evidence" value="ECO:0007669"/>
    <property type="project" value="TreeGrafter"/>
</dbReference>
<dbReference type="GO" id="GO:0006605">
    <property type="term" value="P:protein targeting"/>
    <property type="evidence" value="ECO:0007669"/>
    <property type="project" value="UniProtKB-UniRule"/>
</dbReference>
<evidence type="ECO:0000256" key="9">
    <source>
        <dbReference type="ARBA" id="ARBA00022840"/>
    </source>
</evidence>
<dbReference type="Gene3D" id="3.10.450.50">
    <property type="match status" value="1"/>
</dbReference>
<evidence type="ECO:0000256" key="2">
    <source>
        <dbReference type="ARBA" id="ARBA00007650"/>
    </source>
</evidence>
<dbReference type="FunFam" id="3.40.50.300:FF:000334">
    <property type="entry name" value="Protein translocase subunit SecA"/>
    <property type="match status" value="1"/>
</dbReference>
<dbReference type="FunFam" id="3.90.1440.10:FF:000001">
    <property type="entry name" value="Preprotein translocase subunit SecA"/>
    <property type="match status" value="1"/>
</dbReference>
<keyword evidence="20" id="KW-0378">Hydrolase</keyword>
<evidence type="ECO:0000259" key="18">
    <source>
        <dbReference type="PROSITE" id="PS51194"/>
    </source>
</evidence>
<keyword evidence="5 14" id="KW-0963">Cytoplasm</keyword>
<proteinExistence type="inferred from homology"/>
<dbReference type="InterPro" id="IPR004027">
    <property type="entry name" value="SEC_C_motif"/>
</dbReference>
<gene>
    <name evidence="14" type="primary">secA</name>
    <name evidence="20" type="ORF">DESPIGER_1291</name>
</gene>
<feature type="compositionally biased region" description="Low complexity" evidence="16">
    <location>
        <begin position="846"/>
        <end position="863"/>
    </location>
</feature>
<dbReference type="NCBIfam" id="TIGR00963">
    <property type="entry name" value="secA"/>
    <property type="match status" value="1"/>
</dbReference>
<dbReference type="GO" id="GO:0046872">
    <property type="term" value="F:metal ion binding"/>
    <property type="evidence" value="ECO:0007669"/>
    <property type="project" value="UniProtKB-KW"/>
</dbReference>
<dbReference type="RefSeq" id="WP_072334514.1">
    <property type="nucleotide sequence ID" value="NZ_CALJDE010000060.1"/>
</dbReference>
<dbReference type="GO" id="GO:0008564">
    <property type="term" value="F:protein-exporting ATPase activity"/>
    <property type="evidence" value="ECO:0007669"/>
    <property type="project" value="UniProtKB-EC"/>
</dbReference>
<evidence type="ECO:0000256" key="10">
    <source>
        <dbReference type="ARBA" id="ARBA00022927"/>
    </source>
</evidence>
<dbReference type="GO" id="GO:0005886">
    <property type="term" value="C:plasma membrane"/>
    <property type="evidence" value="ECO:0007669"/>
    <property type="project" value="UniProtKB-SubCell"/>
</dbReference>
<dbReference type="NCBIfam" id="NF009538">
    <property type="entry name" value="PRK12904.1"/>
    <property type="match status" value="1"/>
</dbReference>
<keyword evidence="3 14" id="KW-0813">Transport</keyword>
<comment type="cofactor">
    <cofactor evidence="1">
        <name>Zn(2+)</name>
        <dbReference type="ChEBI" id="CHEBI:29105"/>
    </cofactor>
</comment>
<comment type="similarity">
    <text evidence="2 14 15">Belongs to the SecA family.</text>
</comment>
<dbReference type="OrthoDB" id="9805579at2"/>
<dbReference type="CDD" id="cd17928">
    <property type="entry name" value="DEXDc_SecA"/>
    <property type="match status" value="1"/>
</dbReference>
<comment type="subunit">
    <text evidence="14">Monomer and homodimer. Part of the essential Sec protein translocation apparatus which comprises SecA, SecYEG and auxiliary proteins SecDF. Other proteins may also be involved.</text>
</comment>
<dbReference type="FunFam" id="3.40.50.300:FF:000429">
    <property type="entry name" value="Preprotein translocase subunit SecA"/>
    <property type="match status" value="1"/>
</dbReference>
<dbReference type="GO" id="GO:0043952">
    <property type="term" value="P:protein transport by the Sec complex"/>
    <property type="evidence" value="ECO:0007669"/>
    <property type="project" value="TreeGrafter"/>
</dbReference>
<reference evidence="21" key="1">
    <citation type="submission" date="2016-10" db="EMBL/GenBank/DDBJ databases">
        <authorList>
            <person name="Wegmann U."/>
        </authorList>
    </citation>
    <scope>NUCLEOTIDE SEQUENCE [LARGE SCALE GENOMIC DNA]</scope>
</reference>
<keyword evidence="20" id="KW-0347">Helicase</keyword>
<evidence type="ECO:0000256" key="3">
    <source>
        <dbReference type="ARBA" id="ARBA00022448"/>
    </source>
</evidence>
<feature type="domain" description="Helicase ATP-binding" evidence="17">
    <location>
        <begin position="90"/>
        <end position="230"/>
    </location>
</feature>
<dbReference type="InterPro" id="IPR036266">
    <property type="entry name" value="SecA_Wing/Scaffold_sf"/>
</dbReference>
<sequence>MFGFIFKKIFGSKNDRYLRRLRPIVARINALEPQMQELADEDFARRMAEYRQQVQAGERTLDDLLPEVFALVREASRRVMGMRHYDVQLVGGIVLHRGKIAEMKTGEGKTLVATLPVALNALSGKGVHVVTVNDYLASRDAQWMGKLYNFLGLSVGVIVNGLDDQARKEAYGADITYGTNNEFGFDYLRDNMKFYATQLVQRGHNYAIVDEVDSILIDEARTPLIISGASDESVGMYRAMDQIVRQLGPEDYTVDEKARTAMLSEEGVAHCEALLHVDNLFDPANITQQHCILQALKAHHVFKRDVDYIVQNDKVVIVDEFTGRLMDGRRYSDGLHQALEAKENVTIAAENQTLASITFQNYFRMYDKLAGMTGTADTEAVEFHQIYNLEVVSIPPNKPMQRKDYPDLIYRTRKEKYDAIIEAIRELYEKGQPVLVGTISIETSEMLSQRLKKLNIPHNVLNAKQHAREAEIVAQAGQKGRVTIATNMAGRGTDIVLGEGVLELGGLHILGTERHESRRIDNQLRGRSGRQGDPGSSRFYLSLEDDLMRLFGSDRISGLMEKLGLKDGEAIENAMVTRAVENAQKRVEAHHFEIRKTLLDYDNVMNQQREVIYALRRDMMVEEDLEPVLSEFRNDILDDAYTPLEQADSETAAELRKALQARLADVFNLGRVLAADAPVPDRAGCEECIHQIFRQLREEAGPLYQDILRYFLLEELDRTWKEHLRNMDALRDGIGLRGYGQKDPKLEYKREGFEMFQAMLFQIREGVFRALTRVHVQPAEPAPAEGAAEEGHAQDEAPQQEAPRAKPTLSLRHKESDDLAYSGSQTTDAGNQPARAKPRVGRNDPCPCGSGKKYKKCCGMGKA</sequence>
<keyword evidence="13 14" id="KW-0472">Membrane</keyword>
<feature type="binding site" evidence="14">
    <location>
        <begin position="106"/>
        <end position="110"/>
    </location>
    <ligand>
        <name>ATP</name>
        <dbReference type="ChEBI" id="CHEBI:30616"/>
    </ligand>
</feature>
<feature type="region of interest" description="Disordered" evidence="16">
    <location>
        <begin position="779"/>
        <end position="863"/>
    </location>
</feature>